<dbReference type="Pfam" id="PF13359">
    <property type="entry name" value="DDE_Tnp_4"/>
    <property type="match status" value="1"/>
</dbReference>
<keyword evidence="6" id="KW-1185">Reference proteome</keyword>
<evidence type="ECO:0000256" key="2">
    <source>
        <dbReference type="ARBA" id="ARBA00022723"/>
    </source>
</evidence>
<dbReference type="PANTHER" id="PTHR23080">
    <property type="entry name" value="THAP DOMAIN PROTEIN"/>
    <property type="match status" value="1"/>
</dbReference>
<dbReference type="InterPro" id="IPR027805">
    <property type="entry name" value="Transposase_HTH_dom"/>
</dbReference>
<accession>A0A8B8BX86</accession>
<feature type="domain" description="Transposase Helix-turn-helix" evidence="5">
    <location>
        <begin position="122"/>
        <end position="172"/>
    </location>
</feature>
<evidence type="ECO:0000259" key="4">
    <source>
        <dbReference type="Pfam" id="PF13359"/>
    </source>
</evidence>
<dbReference type="Proteomes" id="UP000694844">
    <property type="component" value="Chromosome 9"/>
</dbReference>
<evidence type="ECO:0000259" key="5">
    <source>
        <dbReference type="Pfam" id="PF13613"/>
    </source>
</evidence>
<feature type="compositionally biased region" description="Acidic residues" evidence="3">
    <location>
        <begin position="14"/>
        <end position="24"/>
    </location>
</feature>
<feature type="domain" description="DDE Tnp4" evidence="4">
    <location>
        <begin position="202"/>
        <end position="361"/>
    </location>
</feature>
<dbReference type="InterPro" id="IPR027806">
    <property type="entry name" value="HARBI1_dom"/>
</dbReference>
<evidence type="ECO:0000256" key="1">
    <source>
        <dbReference type="ARBA" id="ARBA00001968"/>
    </source>
</evidence>
<keyword evidence="2" id="KW-0479">Metal-binding</keyword>
<feature type="region of interest" description="Disordered" evidence="3">
    <location>
        <begin position="1"/>
        <end position="24"/>
    </location>
</feature>
<dbReference type="KEGG" id="cvn:111113460"/>
<dbReference type="OrthoDB" id="6050095at2759"/>
<reference evidence="7" key="1">
    <citation type="submission" date="2025-08" db="UniProtKB">
        <authorList>
            <consortium name="RefSeq"/>
        </authorList>
    </citation>
    <scope>IDENTIFICATION</scope>
    <source>
        <tissue evidence="7">Whole sample</tissue>
    </source>
</reference>
<evidence type="ECO:0000256" key="3">
    <source>
        <dbReference type="SAM" id="MobiDB-lite"/>
    </source>
</evidence>
<proteinExistence type="predicted"/>
<organism evidence="6 7">
    <name type="scientific">Crassostrea virginica</name>
    <name type="common">Eastern oyster</name>
    <dbReference type="NCBI Taxonomy" id="6565"/>
    <lineage>
        <taxon>Eukaryota</taxon>
        <taxon>Metazoa</taxon>
        <taxon>Spiralia</taxon>
        <taxon>Lophotrochozoa</taxon>
        <taxon>Mollusca</taxon>
        <taxon>Bivalvia</taxon>
        <taxon>Autobranchia</taxon>
        <taxon>Pteriomorphia</taxon>
        <taxon>Ostreida</taxon>
        <taxon>Ostreoidea</taxon>
        <taxon>Ostreidae</taxon>
        <taxon>Crassostrea</taxon>
    </lineage>
</organism>
<dbReference type="RefSeq" id="XP_022307464.1">
    <property type="nucleotide sequence ID" value="XM_022451756.1"/>
</dbReference>
<evidence type="ECO:0000313" key="7">
    <source>
        <dbReference type="RefSeq" id="XP_022307464.1"/>
    </source>
</evidence>
<dbReference type="GO" id="GO:0046872">
    <property type="term" value="F:metal ion binding"/>
    <property type="evidence" value="ECO:0007669"/>
    <property type="project" value="UniProtKB-KW"/>
</dbReference>
<dbReference type="Pfam" id="PF13613">
    <property type="entry name" value="HTH_Tnp_4"/>
    <property type="match status" value="1"/>
</dbReference>
<dbReference type="AlphaFoldDB" id="A0A8B8BX86"/>
<name>A0A8B8BX86_CRAVI</name>
<gene>
    <name evidence="7" type="primary">LOC111113460</name>
</gene>
<evidence type="ECO:0000313" key="6">
    <source>
        <dbReference type="Proteomes" id="UP000694844"/>
    </source>
</evidence>
<sequence length="369" mass="41762">MKMEPPMLAVTEPMDTEEPANDTEAENRLSENLISPSSSIQTSVMFHDYCGEIDLQSVSHTLNKSVQTNSSESPMYSTTDVAIQSGIPDAATFEALFDEIKDDATSQTARASASSEVGRPRSLRIIDEFFLVLMRLRLGLLLEDLADRFRISTSSCGLIFNRWIDYLYIQFSFLIKWPTRKAVDDHMPASFKQKYPKCRIILDCTEIRTETPASLQHKSLMYSDYKSHMTWKGLVGISPAGVITFISDLWAGSVSDKVITQRSNLLDMCETGDAIMVDKGFLISDLTTARGIDLIIPPFKKQKHQLSRREVEETRVIANLRIHVERQMERIKNFNILKTVMPITMAHQASMIWKICACLTNLQPPLVLK</sequence>
<comment type="cofactor">
    <cofactor evidence="1">
        <name>a divalent metal cation</name>
        <dbReference type="ChEBI" id="CHEBI:60240"/>
    </cofactor>
</comment>
<protein>
    <submittedName>
        <fullName evidence="7">Uncharacterized protein LOC111113460</fullName>
    </submittedName>
</protein>
<dbReference type="GeneID" id="111113460"/>